<dbReference type="SUPFAM" id="SSF55785">
    <property type="entry name" value="PYP-like sensor domain (PAS domain)"/>
    <property type="match status" value="1"/>
</dbReference>
<reference evidence="3 4" key="1">
    <citation type="submission" date="2019-12" db="EMBL/GenBank/DDBJ databases">
        <title>The whole genome sequencing of a strain isolated from a Mars analog, Dalangtan Playa.</title>
        <authorList>
            <person name="Huang T."/>
        </authorList>
    </citation>
    <scope>NUCLEOTIDE SEQUENCE [LARGE SCALE GENOMIC DNA]</scope>
    <source>
        <strain evidence="3 4">DP4-553-S</strain>
    </source>
</reference>
<feature type="transmembrane region" description="Helical" evidence="1">
    <location>
        <begin position="178"/>
        <end position="199"/>
    </location>
</feature>
<gene>
    <name evidence="3" type="ORF">ERJ70_18520</name>
</gene>
<dbReference type="PANTHER" id="PTHR45138:SF9">
    <property type="entry name" value="DIGUANYLATE CYCLASE DGCM-RELATED"/>
    <property type="match status" value="1"/>
</dbReference>
<dbReference type="PANTHER" id="PTHR45138">
    <property type="entry name" value="REGULATORY COMPONENTS OF SENSORY TRANSDUCTION SYSTEM"/>
    <property type="match status" value="1"/>
</dbReference>
<feature type="transmembrane region" description="Helical" evidence="1">
    <location>
        <begin position="143"/>
        <end position="166"/>
    </location>
</feature>
<dbReference type="InterPro" id="IPR013656">
    <property type="entry name" value="PAS_4"/>
</dbReference>
<feature type="transmembrane region" description="Helical" evidence="1">
    <location>
        <begin position="101"/>
        <end position="123"/>
    </location>
</feature>
<dbReference type="Gene3D" id="3.30.450.20">
    <property type="entry name" value="PAS domain"/>
    <property type="match status" value="1"/>
</dbReference>
<dbReference type="PROSITE" id="PS50887">
    <property type="entry name" value="GGDEF"/>
    <property type="match status" value="1"/>
</dbReference>
<dbReference type="InterPro" id="IPR035965">
    <property type="entry name" value="PAS-like_dom_sf"/>
</dbReference>
<keyword evidence="1" id="KW-0812">Transmembrane</keyword>
<dbReference type="CDD" id="cd01949">
    <property type="entry name" value="GGDEF"/>
    <property type="match status" value="1"/>
</dbReference>
<dbReference type="InterPro" id="IPR000160">
    <property type="entry name" value="GGDEF_dom"/>
</dbReference>
<keyword evidence="4" id="KW-1185">Reference proteome</keyword>
<evidence type="ECO:0000256" key="1">
    <source>
        <dbReference type="SAM" id="Phobius"/>
    </source>
</evidence>
<dbReference type="InterPro" id="IPR050469">
    <property type="entry name" value="Diguanylate_Cyclase"/>
</dbReference>
<name>A0ABX7VZB7_9BACI</name>
<dbReference type="NCBIfam" id="TIGR00254">
    <property type="entry name" value="GGDEF"/>
    <property type="match status" value="1"/>
</dbReference>
<dbReference type="RefSeq" id="WP_209366227.1">
    <property type="nucleotide sequence ID" value="NZ_CP046956.1"/>
</dbReference>
<sequence length="512" mass="58519">MHSPLTAFITLVCTSGVLNLYLCFYVFKKRHNYRDIANYFILYTASITVYCFAYAFGLMATSLWEMKFWTAVQYVGLPFSPLLGLLFVMKYLGMKITKKSLVALLILPFMSFLMVATNDFHHLHYRIFEIDPVLGVPYVHQEIGVWYMIHGIFTFACMFVAFLLVLSRWKETSRVYRSQLFAVMCGQLVPMVTAFVYLTGFTPSGIDPVPMVLWLSSLLYLWAINSSRLFTLMPIAKDAIFHSINDGVIVLDESFRLIEFNQAVKKMLPKLSKNLFGVEFKQVWPILSGAPLPSKIEPVDFQREVLLTVDDARRTYQVRTAPLQQAKGLLIIFTDITEIKRLQLRLENLAYYDELTQLYNRRAFFQKCEEAFSEAKNNALPLTVILMDVDFFKNVNDTYGHHIGDQLLIHVAKICQDQLQENILFARYGGEEFVLGMAGKNAREGWELAEQLRTSVETHALQTTEGMVSVTLSCGVAEAEKVPEETLNLVLNKADKALYAAKGEGRNQVKIY</sequence>
<accession>A0ABX7VZB7</accession>
<evidence type="ECO:0000313" key="3">
    <source>
        <dbReference type="EMBL" id="QTN01106.1"/>
    </source>
</evidence>
<keyword evidence="1" id="KW-1133">Transmembrane helix</keyword>
<dbReference type="InterPro" id="IPR029787">
    <property type="entry name" value="Nucleotide_cyclase"/>
</dbReference>
<feature type="transmembrane region" description="Helical" evidence="1">
    <location>
        <begin position="6"/>
        <end position="27"/>
    </location>
</feature>
<protein>
    <submittedName>
        <fullName evidence="3">Diguanylate cyclase</fullName>
    </submittedName>
</protein>
<dbReference type="SMART" id="SM00267">
    <property type="entry name" value="GGDEF"/>
    <property type="match status" value="1"/>
</dbReference>
<feature type="domain" description="GGDEF" evidence="2">
    <location>
        <begin position="380"/>
        <end position="512"/>
    </location>
</feature>
<dbReference type="Pfam" id="PF08448">
    <property type="entry name" value="PAS_4"/>
    <property type="match status" value="1"/>
</dbReference>
<dbReference type="Pfam" id="PF16927">
    <property type="entry name" value="HisKA_7TM"/>
    <property type="match status" value="1"/>
</dbReference>
<organism evidence="3 4">
    <name type="scientific">Sediminibacillus dalangtanensis</name>
    <dbReference type="NCBI Taxonomy" id="2729421"/>
    <lineage>
        <taxon>Bacteria</taxon>
        <taxon>Bacillati</taxon>
        <taxon>Bacillota</taxon>
        <taxon>Bacilli</taxon>
        <taxon>Bacillales</taxon>
        <taxon>Bacillaceae</taxon>
        <taxon>Sediminibacillus</taxon>
    </lineage>
</organism>
<feature type="transmembrane region" description="Helical" evidence="1">
    <location>
        <begin position="71"/>
        <end position="89"/>
    </location>
</feature>
<dbReference type="Gene3D" id="3.30.70.270">
    <property type="match status" value="1"/>
</dbReference>
<dbReference type="SUPFAM" id="SSF55073">
    <property type="entry name" value="Nucleotide cyclase"/>
    <property type="match status" value="1"/>
</dbReference>
<evidence type="ECO:0000259" key="2">
    <source>
        <dbReference type="PROSITE" id="PS50887"/>
    </source>
</evidence>
<feature type="transmembrane region" description="Helical" evidence="1">
    <location>
        <begin position="39"/>
        <end position="59"/>
    </location>
</feature>
<keyword evidence="1" id="KW-0472">Membrane</keyword>
<evidence type="ECO:0000313" key="4">
    <source>
        <dbReference type="Proteomes" id="UP000665043"/>
    </source>
</evidence>
<dbReference type="EMBL" id="CP046956">
    <property type="protein sequence ID" value="QTN01106.1"/>
    <property type="molecule type" value="Genomic_DNA"/>
</dbReference>
<proteinExistence type="predicted"/>
<dbReference type="Pfam" id="PF00990">
    <property type="entry name" value="GGDEF"/>
    <property type="match status" value="1"/>
</dbReference>
<dbReference type="Proteomes" id="UP000665043">
    <property type="component" value="Chromosome"/>
</dbReference>
<dbReference type="InterPro" id="IPR031621">
    <property type="entry name" value="HisKA_7TM"/>
</dbReference>
<dbReference type="InterPro" id="IPR043128">
    <property type="entry name" value="Rev_trsase/Diguanyl_cyclase"/>
</dbReference>